<gene>
    <name evidence="2" type="ORF">GCM10010389_08540</name>
</gene>
<reference evidence="2" key="1">
    <citation type="journal article" date="2014" name="Int. J. Syst. Evol. Microbiol.">
        <title>Complete genome sequence of Corynebacterium casei LMG S-19264T (=DSM 44701T), isolated from a smear-ripened cheese.</title>
        <authorList>
            <consortium name="US DOE Joint Genome Institute (JGI-PGF)"/>
            <person name="Walter F."/>
            <person name="Albersmeier A."/>
            <person name="Kalinowski J."/>
            <person name="Ruckert C."/>
        </authorList>
    </citation>
    <scope>NUCLEOTIDE SEQUENCE</scope>
    <source>
        <strain evidence="2">JCM 5016</strain>
    </source>
</reference>
<organism evidence="2 3">
    <name type="scientific">Streptomyces echinoruber</name>
    <dbReference type="NCBI Taxonomy" id="68898"/>
    <lineage>
        <taxon>Bacteria</taxon>
        <taxon>Bacillati</taxon>
        <taxon>Actinomycetota</taxon>
        <taxon>Actinomycetes</taxon>
        <taxon>Kitasatosporales</taxon>
        <taxon>Streptomycetaceae</taxon>
        <taxon>Streptomyces</taxon>
    </lineage>
</organism>
<evidence type="ECO:0000256" key="1">
    <source>
        <dbReference type="SAM" id="MobiDB-lite"/>
    </source>
</evidence>
<dbReference type="AlphaFoldDB" id="A0A918V7P2"/>
<feature type="compositionally biased region" description="Low complexity" evidence="1">
    <location>
        <begin position="62"/>
        <end position="74"/>
    </location>
</feature>
<evidence type="ECO:0000313" key="3">
    <source>
        <dbReference type="Proteomes" id="UP000623010"/>
    </source>
</evidence>
<keyword evidence="3" id="KW-1185">Reference proteome</keyword>
<proteinExistence type="predicted"/>
<dbReference type="Proteomes" id="UP000623010">
    <property type="component" value="Unassembled WGS sequence"/>
</dbReference>
<dbReference type="RefSeq" id="WP_190055919.1">
    <property type="nucleotide sequence ID" value="NZ_BMWH01000002.1"/>
</dbReference>
<sequence>MGCGCGKQRTVVTASGARVPAPLYKVVLQGGEGAVVFQTHDLAKARTVNKNYPGSVIDPDPDAAQADESPAADATQAGETAEAAPGA</sequence>
<protein>
    <submittedName>
        <fullName evidence="2">Uncharacterized protein</fullName>
    </submittedName>
</protein>
<comment type="caution">
    <text evidence="2">The sequence shown here is derived from an EMBL/GenBank/DDBJ whole genome shotgun (WGS) entry which is preliminary data.</text>
</comment>
<feature type="region of interest" description="Disordered" evidence="1">
    <location>
        <begin position="50"/>
        <end position="87"/>
    </location>
</feature>
<dbReference type="EMBL" id="BMWH01000002">
    <property type="protein sequence ID" value="GGZ73270.1"/>
    <property type="molecule type" value="Genomic_DNA"/>
</dbReference>
<evidence type="ECO:0000313" key="2">
    <source>
        <dbReference type="EMBL" id="GGZ73270.1"/>
    </source>
</evidence>
<name>A0A918V7P2_9ACTN</name>
<reference evidence="2" key="2">
    <citation type="submission" date="2020-09" db="EMBL/GenBank/DDBJ databases">
        <authorList>
            <person name="Sun Q."/>
            <person name="Ohkuma M."/>
        </authorList>
    </citation>
    <scope>NUCLEOTIDE SEQUENCE</scope>
    <source>
        <strain evidence="2">JCM 5016</strain>
    </source>
</reference>
<accession>A0A918V7P2</accession>